<keyword evidence="12 17" id="KW-0460">Magnesium</keyword>
<evidence type="ECO:0000256" key="17">
    <source>
        <dbReference type="RuleBase" id="RU000504"/>
    </source>
</evidence>
<dbReference type="GO" id="GO:0030955">
    <property type="term" value="F:potassium ion binding"/>
    <property type="evidence" value="ECO:0007669"/>
    <property type="project" value="UniProtKB-UniRule"/>
</dbReference>
<evidence type="ECO:0000256" key="10">
    <source>
        <dbReference type="ARBA" id="ARBA00022777"/>
    </source>
</evidence>
<dbReference type="SUPFAM" id="SSF50800">
    <property type="entry name" value="PK beta-barrel domain-like"/>
    <property type="match status" value="1"/>
</dbReference>
<dbReference type="Gene3D" id="3.40.1380.20">
    <property type="entry name" value="Pyruvate kinase, C-terminal domain"/>
    <property type="match status" value="1"/>
</dbReference>
<dbReference type="FunFam" id="2.40.33.10:FF:000001">
    <property type="entry name" value="Pyruvate kinase"/>
    <property type="match status" value="1"/>
</dbReference>
<evidence type="ECO:0000256" key="11">
    <source>
        <dbReference type="ARBA" id="ARBA00022840"/>
    </source>
</evidence>
<keyword evidence="8" id="KW-0479">Metal-binding</keyword>
<dbReference type="GO" id="GO:0016301">
    <property type="term" value="F:kinase activity"/>
    <property type="evidence" value="ECO:0007669"/>
    <property type="project" value="UniProtKB-KW"/>
</dbReference>
<comment type="cofactor">
    <cofactor evidence="2">
        <name>K(+)</name>
        <dbReference type="ChEBI" id="CHEBI:29103"/>
    </cofactor>
</comment>
<dbReference type="PRINTS" id="PR01050">
    <property type="entry name" value="PYRUVTKNASE"/>
</dbReference>
<dbReference type="Gene3D" id="3.20.20.60">
    <property type="entry name" value="Phosphoenolpyruvate-binding domains"/>
    <property type="match status" value="1"/>
</dbReference>
<dbReference type="InterPro" id="IPR001697">
    <property type="entry name" value="Pyr_Knase"/>
</dbReference>
<dbReference type="NCBIfam" id="NF004491">
    <property type="entry name" value="PRK05826.1"/>
    <property type="match status" value="1"/>
</dbReference>
<keyword evidence="15 20" id="KW-0670">Pyruvate</keyword>
<comment type="catalytic activity">
    <reaction evidence="17">
        <text>pyruvate + ATP = phosphoenolpyruvate + ADP + H(+)</text>
        <dbReference type="Rhea" id="RHEA:18157"/>
        <dbReference type="ChEBI" id="CHEBI:15361"/>
        <dbReference type="ChEBI" id="CHEBI:15378"/>
        <dbReference type="ChEBI" id="CHEBI:30616"/>
        <dbReference type="ChEBI" id="CHEBI:58702"/>
        <dbReference type="ChEBI" id="CHEBI:456216"/>
        <dbReference type="EC" id="2.7.1.40"/>
    </reaction>
</comment>
<dbReference type="Proteomes" id="UP000772181">
    <property type="component" value="Unassembled WGS sequence"/>
</dbReference>
<evidence type="ECO:0000256" key="3">
    <source>
        <dbReference type="ARBA" id="ARBA00004997"/>
    </source>
</evidence>
<evidence type="ECO:0000313" key="21">
    <source>
        <dbReference type="Proteomes" id="UP000772181"/>
    </source>
</evidence>
<evidence type="ECO:0000259" key="18">
    <source>
        <dbReference type="Pfam" id="PF00224"/>
    </source>
</evidence>
<dbReference type="FunFam" id="3.20.20.60:FF:000025">
    <property type="entry name" value="Pyruvate kinase"/>
    <property type="match status" value="1"/>
</dbReference>
<comment type="similarity">
    <text evidence="4 17">Belongs to the pyruvate kinase family.</text>
</comment>
<dbReference type="NCBIfam" id="TIGR01064">
    <property type="entry name" value="pyruv_kin"/>
    <property type="match status" value="1"/>
</dbReference>
<evidence type="ECO:0000256" key="14">
    <source>
        <dbReference type="ARBA" id="ARBA00023152"/>
    </source>
</evidence>
<protein>
    <recommendedName>
        <fullName evidence="6 16">Pyruvate kinase</fullName>
        <ecNumber evidence="5 16">2.7.1.40</ecNumber>
    </recommendedName>
</protein>
<feature type="domain" description="Pyruvate kinase barrel" evidence="18">
    <location>
        <begin position="1"/>
        <end position="322"/>
    </location>
</feature>
<dbReference type="InterPro" id="IPR015806">
    <property type="entry name" value="Pyrv_Knase_insert_dom_sf"/>
</dbReference>
<dbReference type="AlphaFoldDB" id="A0A933LP78"/>
<evidence type="ECO:0000256" key="2">
    <source>
        <dbReference type="ARBA" id="ARBA00001958"/>
    </source>
</evidence>
<evidence type="ECO:0000256" key="1">
    <source>
        <dbReference type="ARBA" id="ARBA00001946"/>
    </source>
</evidence>
<keyword evidence="13" id="KW-0630">Potassium</keyword>
<organism evidence="20 21">
    <name type="scientific">Tectimicrobiota bacterium</name>
    <dbReference type="NCBI Taxonomy" id="2528274"/>
    <lineage>
        <taxon>Bacteria</taxon>
        <taxon>Pseudomonadati</taxon>
        <taxon>Nitrospinota/Tectimicrobiota group</taxon>
        <taxon>Candidatus Tectimicrobiota</taxon>
    </lineage>
</organism>
<keyword evidence="7 17" id="KW-0808">Transferase</keyword>
<dbReference type="SUPFAM" id="SSF52935">
    <property type="entry name" value="PK C-terminal domain-like"/>
    <property type="match status" value="1"/>
</dbReference>
<keyword evidence="10 17" id="KW-0418">Kinase</keyword>
<proteinExistence type="inferred from homology"/>
<dbReference type="FunFam" id="3.40.1380.20:FF:000009">
    <property type="entry name" value="Pyruvate kinase"/>
    <property type="match status" value="1"/>
</dbReference>
<dbReference type="EMBL" id="JACQWF010000024">
    <property type="protein sequence ID" value="MBI4594853.1"/>
    <property type="molecule type" value="Genomic_DNA"/>
</dbReference>
<dbReference type="GO" id="GO:0005524">
    <property type="term" value="F:ATP binding"/>
    <property type="evidence" value="ECO:0007669"/>
    <property type="project" value="UniProtKB-KW"/>
</dbReference>
<name>A0A933LP78_UNCTE</name>
<evidence type="ECO:0000256" key="16">
    <source>
        <dbReference type="NCBIfam" id="TIGR01064"/>
    </source>
</evidence>
<gene>
    <name evidence="20" type="primary">pyk</name>
    <name evidence="20" type="ORF">HY730_00565</name>
</gene>
<dbReference type="Gene3D" id="2.40.33.10">
    <property type="entry name" value="PK beta-barrel domain-like"/>
    <property type="match status" value="1"/>
</dbReference>
<dbReference type="InterPro" id="IPR036918">
    <property type="entry name" value="Pyrv_Knase_C_sf"/>
</dbReference>
<dbReference type="GO" id="GO:0000287">
    <property type="term" value="F:magnesium ion binding"/>
    <property type="evidence" value="ECO:0007669"/>
    <property type="project" value="UniProtKB-UniRule"/>
</dbReference>
<dbReference type="PANTHER" id="PTHR11817">
    <property type="entry name" value="PYRUVATE KINASE"/>
    <property type="match status" value="1"/>
</dbReference>
<dbReference type="EC" id="2.7.1.40" evidence="5 16"/>
<keyword evidence="11" id="KW-0067">ATP-binding</keyword>
<evidence type="ECO:0000256" key="7">
    <source>
        <dbReference type="ARBA" id="ARBA00022679"/>
    </source>
</evidence>
<evidence type="ECO:0000256" key="5">
    <source>
        <dbReference type="ARBA" id="ARBA00012142"/>
    </source>
</evidence>
<dbReference type="InterPro" id="IPR015793">
    <property type="entry name" value="Pyrv_Knase_brl"/>
</dbReference>
<dbReference type="NCBIfam" id="NF004978">
    <property type="entry name" value="PRK06354.1"/>
    <property type="match status" value="1"/>
</dbReference>
<dbReference type="GO" id="GO:0004743">
    <property type="term" value="F:pyruvate kinase activity"/>
    <property type="evidence" value="ECO:0007669"/>
    <property type="project" value="UniProtKB-UniRule"/>
</dbReference>
<keyword evidence="14 17" id="KW-0324">Glycolysis</keyword>
<dbReference type="Pfam" id="PF02887">
    <property type="entry name" value="PK_C"/>
    <property type="match status" value="1"/>
</dbReference>
<comment type="pathway">
    <text evidence="3 17">Carbohydrate degradation; glycolysis; pyruvate from D-glyceraldehyde 3-phosphate: step 5/5.</text>
</comment>
<dbReference type="InterPro" id="IPR015795">
    <property type="entry name" value="Pyrv_Knase_C"/>
</dbReference>
<accession>A0A933LP78</accession>
<evidence type="ECO:0000256" key="9">
    <source>
        <dbReference type="ARBA" id="ARBA00022741"/>
    </source>
</evidence>
<sequence>MRRTKIICTLGPSSNSREIIEEMVLSGMDIARLNFSHGAHQEFKELISLIREIAARLNRTVAIIQDLQGVKLRIGTFKGGAVFLKPGQTFTLSMKETQGDEELASVNYPDLAGYVQPGDKILIDDGLVQLEVVEHSPDMIKCRVIEGGMVKDHKGVNLPGVGIKVALPTAKDIKDLHFGIENGVDYVAVSYVTGAADLIAIREIINSKKADIPVIAKLERAEAIDHLDEILQAADGLMVARGDLGVELPLEIVPILQKKIIKEANQSGIPVITATQMLESMVKNPRPTRAEVSDVANAIFDGTDALMLSAETSAGDYPVKSVQLMAKIALISEENMDWENLRSHSKGQTEPVFSDVISEAACEAAKNLRAKAIVAFTQSGFTARLISKYRPMAPIIAFTQHERVKRRLALYWGVIPYVMGLVEHTDEMILKVEQALKEQGLAKSHDDIVILSGAPIFEKGTTNLLKLHRLG</sequence>
<dbReference type="SUPFAM" id="SSF51621">
    <property type="entry name" value="Phosphoenolpyruvate/pyruvate domain"/>
    <property type="match status" value="1"/>
</dbReference>
<dbReference type="PROSITE" id="PS00110">
    <property type="entry name" value="PYRUVATE_KINASE"/>
    <property type="match status" value="1"/>
</dbReference>
<evidence type="ECO:0000313" key="20">
    <source>
        <dbReference type="EMBL" id="MBI4594853.1"/>
    </source>
</evidence>
<evidence type="ECO:0000256" key="6">
    <source>
        <dbReference type="ARBA" id="ARBA00018587"/>
    </source>
</evidence>
<evidence type="ECO:0000259" key="19">
    <source>
        <dbReference type="Pfam" id="PF02887"/>
    </source>
</evidence>
<keyword evidence="9" id="KW-0547">Nucleotide-binding</keyword>
<evidence type="ECO:0000256" key="15">
    <source>
        <dbReference type="ARBA" id="ARBA00023317"/>
    </source>
</evidence>
<feature type="domain" description="Pyruvate kinase C-terminal" evidence="19">
    <location>
        <begin position="356"/>
        <end position="468"/>
    </location>
</feature>
<evidence type="ECO:0000256" key="4">
    <source>
        <dbReference type="ARBA" id="ARBA00008663"/>
    </source>
</evidence>
<dbReference type="InterPro" id="IPR040442">
    <property type="entry name" value="Pyrv_kinase-like_dom_sf"/>
</dbReference>
<dbReference type="InterPro" id="IPR018209">
    <property type="entry name" value="Pyrv_Knase_AS"/>
</dbReference>
<comment type="cofactor">
    <cofactor evidence="1">
        <name>Mg(2+)</name>
        <dbReference type="ChEBI" id="CHEBI:18420"/>
    </cofactor>
</comment>
<evidence type="ECO:0000256" key="8">
    <source>
        <dbReference type="ARBA" id="ARBA00022723"/>
    </source>
</evidence>
<comment type="caution">
    <text evidence="20">The sequence shown here is derived from an EMBL/GenBank/DDBJ whole genome shotgun (WGS) entry which is preliminary data.</text>
</comment>
<dbReference type="InterPro" id="IPR015813">
    <property type="entry name" value="Pyrv/PenolPyrv_kinase-like_dom"/>
</dbReference>
<evidence type="ECO:0000256" key="12">
    <source>
        <dbReference type="ARBA" id="ARBA00022842"/>
    </source>
</evidence>
<evidence type="ECO:0000256" key="13">
    <source>
        <dbReference type="ARBA" id="ARBA00022958"/>
    </source>
</evidence>
<reference evidence="20" key="1">
    <citation type="submission" date="2020-07" db="EMBL/GenBank/DDBJ databases">
        <title>Huge and variable diversity of episymbiotic CPR bacteria and DPANN archaea in groundwater ecosystems.</title>
        <authorList>
            <person name="He C.Y."/>
            <person name="Keren R."/>
            <person name="Whittaker M."/>
            <person name="Farag I.F."/>
            <person name="Doudna J."/>
            <person name="Cate J.H.D."/>
            <person name="Banfield J.F."/>
        </authorList>
    </citation>
    <scope>NUCLEOTIDE SEQUENCE</scope>
    <source>
        <strain evidence="20">NC_groundwater_1482_Ag_S-0.65um_47_24</strain>
    </source>
</reference>
<dbReference type="Pfam" id="PF00224">
    <property type="entry name" value="PK"/>
    <property type="match status" value="1"/>
</dbReference>
<dbReference type="InterPro" id="IPR011037">
    <property type="entry name" value="Pyrv_Knase-like_insert_dom_sf"/>
</dbReference>